<dbReference type="InterPro" id="IPR006665">
    <property type="entry name" value="OmpA-like"/>
</dbReference>
<evidence type="ECO:0000256" key="2">
    <source>
        <dbReference type="ARBA" id="ARBA00023136"/>
    </source>
</evidence>
<dbReference type="OrthoDB" id="9809364at2"/>
<dbReference type="InterPro" id="IPR011659">
    <property type="entry name" value="WD40"/>
</dbReference>
<dbReference type="InterPro" id="IPR008969">
    <property type="entry name" value="CarboxyPept-like_regulatory"/>
</dbReference>
<dbReference type="Pfam" id="PF13620">
    <property type="entry name" value="CarboxypepD_reg"/>
    <property type="match status" value="1"/>
</dbReference>
<dbReference type="Proteomes" id="UP000238157">
    <property type="component" value="Unassembled WGS sequence"/>
</dbReference>
<dbReference type="PANTHER" id="PTHR30329:SF21">
    <property type="entry name" value="LIPOPROTEIN YIAD-RELATED"/>
    <property type="match status" value="1"/>
</dbReference>
<comment type="caution">
    <text evidence="6">The sequence shown here is derived from an EMBL/GenBank/DDBJ whole genome shotgun (WGS) entry which is preliminary data.</text>
</comment>
<evidence type="ECO:0000259" key="5">
    <source>
        <dbReference type="PROSITE" id="PS51123"/>
    </source>
</evidence>
<proteinExistence type="predicted"/>
<dbReference type="Pfam" id="PF00691">
    <property type="entry name" value="OmpA"/>
    <property type="match status" value="1"/>
</dbReference>
<evidence type="ECO:0000313" key="7">
    <source>
        <dbReference type="Proteomes" id="UP000238157"/>
    </source>
</evidence>
<dbReference type="PANTHER" id="PTHR30329">
    <property type="entry name" value="STATOR ELEMENT OF FLAGELLAR MOTOR COMPLEX"/>
    <property type="match status" value="1"/>
</dbReference>
<dbReference type="InterPro" id="IPR036737">
    <property type="entry name" value="OmpA-like_sf"/>
</dbReference>
<dbReference type="SUPFAM" id="SSF49464">
    <property type="entry name" value="Carboxypeptidase regulatory domain-like"/>
    <property type="match status" value="1"/>
</dbReference>
<dbReference type="CDD" id="cd07185">
    <property type="entry name" value="OmpA_C-like"/>
    <property type="match status" value="1"/>
</dbReference>
<dbReference type="PROSITE" id="PS51257">
    <property type="entry name" value="PROKAR_LIPOPROTEIN"/>
    <property type="match status" value="1"/>
</dbReference>
<dbReference type="AlphaFoldDB" id="A0A2T0WUU7"/>
<dbReference type="Pfam" id="PF07676">
    <property type="entry name" value="PD40"/>
    <property type="match status" value="1"/>
</dbReference>
<accession>A0A2T0WUU7</accession>
<dbReference type="Gene3D" id="3.30.1330.60">
    <property type="entry name" value="OmpA-like domain"/>
    <property type="match status" value="1"/>
</dbReference>
<dbReference type="EMBL" id="PVTR01000001">
    <property type="protein sequence ID" value="PRY90344.1"/>
    <property type="molecule type" value="Genomic_DNA"/>
</dbReference>
<keyword evidence="3" id="KW-0998">Cell outer membrane</keyword>
<organism evidence="6 7">
    <name type="scientific">Mongoliibacter ruber</name>
    <dbReference type="NCBI Taxonomy" id="1750599"/>
    <lineage>
        <taxon>Bacteria</taxon>
        <taxon>Pseudomonadati</taxon>
        <taxon>Bacteroidota</taxon>
        <taxon>Cytophagia</taxon>
        <taxon>Cytophagales</taxon>
        <taxon>Cyclobacteriaceae</taxon>
        <taxon>Mongoliibacter</taxon>
    </lineage>
</organism>
<evidence type="ECO:0000256" key="4">
    <source>
        <dbReference type="PROSITE-ProRule" id="PRU00473"/>
    </source>
</evidence>
<evidence type="ECO:0000256" key="3">
    <source>
        <dbReference type="ARBA" id="ARBA00023237"/>
    </source>
</evidence>
<protein>
    <submittedName>
        <fullName evidence="6">WD40 repeat protein</fullName>
    </submittedName>
</protein>
<dbReference type="Gene3D" id="2.60.40.1120">
    <property type="entry name" value="Carboxypeptidase-like, regulatory domain"/>
    <property type="match status" value="1"/>
</dbReference>
<dbReference type="PRINTS" id="PR01021">
    <property type="entry name" value="OMPADOMAIN"/>
</dbReference>
<dbReference type="PROSITE" id="PS51123">
    <property type="entry name" value="OMPA_2"/>
    <property type="match status" value="1"/>
</dbReference>
<dbReference type="InterPro" id="IPR050330">
    <property type="entry name" value="Bact_OuterMem_StrucFunc"/>
</dbReference>
<sequence length="652" mass="74120">MMKKIPLLIVCLLLFFGSCSSLFDRDLKQARENEKMFNYSLAKENYLNSYERNESESSIRGLAYTNIKLREFGQSESWFSRLERNGNLDGEDYYYYALVLQANAKFQEAMQYLAKLQSDTVANVSPEKIQNLETSLNLGKSMLNKGSNIVIETISGINTEFSEFGAVPNGEELIFISDRLQKEGGVINSKNAFKSERDGWTGNSFFSVYTSKLDYEKNAVEDVEKHEFYEHDYHIGPVSGKGKYRFFAKTDKTSEAKNLSLRRDALTVNPGLYYSEKVSDEWSDHIPFEFNSTLEYMVIDPFWDEESQTLYFSSDMPAGYGGLDLYQIRLENDSTWSQPQSLGPELNTSGDDRSPFLDSNGDFYFSSEGHPGLGGLDVFVMRNSKSGNRTIENLGAPINSNRDDFFFFKVNDDFAFLSSDRQGGMGSDDVYRINLNLEEFVLLKGKVLDRDTDEPIANAVITAVNKSSGVSARYVTDNDGEFLFKVPVLNAYSLSATATDYIRESLEDALIGNEEERTKGEKFVQIYLEKMELDKTYTVENIFYDFDKAVIRDDAKPELNKLANLLQENPTLKIELHSHTDSRGTEKYNQRLSEKRAQSAVDFIVSLGISSSRISAKGFGESQLVNNCKDGVKCSEEEHQENRRTEFKIIDY</sequence>
<keyword evidence="2 4" id="KW-0472">Membrane</keyword>
<reference evidence="6 7" key="1">
    <citation type="submission" date="2018-03" db="EMBL/GenBank/DDBJ databases">
        <title>Genomic Encyclopedia of Archaeal and Bacterial Type Strains, Phase II (KMG-II): from individual species to whole genera.</title>
        <authorList>
            <person name="Goeker M."/>
        </authorList>
    </citation>
    <scope>NUCLEOTIDE SEQUENCE [LARGE SCALE GENOMIC DNA]</scope>
    <source>
        <strain evidence="6 7">DSM 27929</strain>
    </source>
</reference>
<dbReference type="InterPro" id="IPR006664">
    <property type="entry name" value="OMP_bac"/>
</dbReference>
<gene>
    <name evidence="6" type="ORF">CLW00_1013</name>
</gene>
<evidence type="ECO:0000256" key="1">
    <source>
        <dbReference type="ARBA" id="ARBA00004442"/>
    </source>
</evidence>
<evidence type="ECO:0000313" key="6">
    <source>
        <dbReference type="EMBL" id="PRY90344.1"/>
    </source>
</evidence>
<dbReference type="SUPFAM" id="SSF103088">
    <property type="entry name" value="OmpA-like"/>
    <property type="match status" value="1"/>
</dbReference>
<comment type="subcellular location">
    <subcellularLocation>
        <location evidence="1">Cell outer membrane</location>
    </subcellularLocation>
</comment>
<name>A0A2T0WUU7_9BACT</name>
<dbReference type="GO" id="GO:0009279">
    <property type="term" value="C:cell outer membrane"/>
    <property type="evidence" value="ECO:0007669"/>
    <property type="project" value="UniProtKB-SubCell"/>
</dbReference>
<dbReference type="SUPFAM" id="SSF82171">
    <property type="entry name" value="DPP6 N-terminal domain-like"/>
    <property type="match status" value="1"/>
</dbReference>
<keyword evidence="7" id="KW-1185">Reference proteome</keyword>
<feature type="domain" description="OmpA-like" evidence="5">
    <location>
        <begin position="531"/>
        <end position="652"/>
    </location>
</feature>
<dbReference type="RefSeq" id="WP_106131609.1">
    <property type="nucleotide sequence ID" value="NZ_PVTR01000001.1"/>
</dbReference>